<dbReference type="GO" id="GO:0032259">
    <property type="term" value="P:methylation"/>
    <property type="evidence" value="ECO:0007669"/>
    <property type="project" value="UniProtKB-KW"/>
</dbReference>
<comment type="caution">
    <text evidence="1">The sequence shown here is derived from an EMBL/GenBank/DDBJ whole genome shotgun (WGS) entry which is preliminary data.</text>
</comment>
<keyword evidence="2" id="KW-1185">Reference proteome</keyword>
<protein>
    <submittedName>
        <fullName evidence="1">Class I SAM-dependent methyltransferase</fullName>
    </submittedName>
</protein>
<dbReference type="SUPFAM" id="SSF53335">
    <property type="entry name" value="S-adenosyl-L-methionine-dependent methyltransferases"/>
    <property type="match status" value="1"/>
</dbReference>
<sequence length="359" mass="40406">MTSTAENSVDDRAWYAAQLAGGTARFFGPRRHDCPWCGSTRLTVEVRSKELYQRKPGRFTLEKCKTCNFVFQNPRLTGEGLNFYYRDFYDGRGAAQADEMSSYGAPANHARAQLVQRHAGPDGPRSWLDVGTGWGYFAKHAAEILPHTVFDGLDQGSGVDRALERGWLAHAYRENAFPELADELRGRYDVISMHHYLEHTLDPRAELAAAARALEPGGLLEIEMPDAECVLRHVFRSWWVPYFQPQHLNFPPVGNLLQALVEHGFRPLEVQQAEAHQPVEVLMALVFAMTKIGPDPDHPWRATEASDLQRKVNQVAWTKVFPKLINPALKVDILVNKALISRLSHGNAYRIVAVREGGK</sequence>
<organism evidence="1 2">
    <name type="scientific">Sporichthya brevicatena</name>
    <dbReference type="NCBI Taxonomy" id="171442"/>
    <lineage>
        <taxon>Bacteria</taxon>
        <taxon>Bacillati</taxon>
        <taxon>Actinomycetota</taxon>
        <taxon>Actinomycetes</taxon>
        <taxon>Sporichthyales</taxon>
        <taxon>Sporichthyaceae</taxon>
        <taxon>Sporichthya</taxon>
    </lineage>
</organism>
<proteinExistence type="predicted"/>
<dbReference type="Gene3D" id="3.40.50.150">
    <property type="entry name" value="Vaccinia Virus protein VP39"/>
    <property type="match status" value="1"/>
</dbReference>
<dbReference type="InterPro" id="IPR029063">
    <property type="entry name" value="SAM-dependent_MTases_sf"/>
</dbReference>
<accession>A0ABP3RM10</accession>
<dbReference type="Pfam" id="PF13489">
    <property type="entry name" value="Methyltransf_23"/>
    <property type="match status" value="1"/>
</dbReference>
<dbReference type="GO" id="GO:0008168">
    <property type="term" value="F:methyltransferase activity"/>
    <property type="evidence" value="ECO:0007669"/>
    <property type="project" value="UniProtKB-KW"/>
</dbReference>
<keyword evidence="1" id="KW-0489">Methyltransferase</keyword>
<dbReference type="Proteomes" id="UP001500957">
    <property type="component" value="Unassembled WGS sequence"/>
</dbReference>
<name>A0ABP3RM10_9ACTN</name>
<evidence type="ECO:0000313" key="1">
    <source>
        <dbReference type="EMBL" id="GAA0613105.1"/>
    </source>
</evidence>
<reference evidence="2" key="1">
    <citation type="journal article" date="2019" name="Int. J. Syst. Evol. Microbiol.">
        <title>The Global Catalogue of Microorganisms (GCM) 10K type strain sequencing project: providing services to taxonomists for standard genome sequencing and annotation.</title>
        <authorList>
            <consortium name="The Broad Institute Genomics Platform"/>
            <consortium name="The Broad Institute Genome Sequencing Center for Infectious Disease"/>
            <person name="Wu L."/>
            <person name="Ma J."/>
        </authorList>
    </citation>
    <scope>NUCLEOTIDE SEQUENCE [LARGE SCALE GENOMIC DNA]</scope>
    <source>
        <strain evidence="2">JCM 10671</strain>
    </source>
</reference>
<gene>
    <name evidence="1" type="ORF">GCM10009547_13750</name>
</gene>
<keyword evidence="1" id="KW-0808">Transferase</keyword>
<dbReference type="EMBL" id="BAAAHE010000010">
    <property type="protein sequence ID" value="GAA0613105.1"/>
    <property type="molecule type" value="Genomic_DNA"/>
</dbReference>
<dbReference type="RefSeq" id="WP_344602996.1">
    <property type="nucleotide sequence ID" value="NZ_BAAAHE010000010.1"/>
</dbReference>
<evidence type="ECO:0000313" key="2">
    <source>
        <dbReference type="Proteomes" id="UP001500957"/>
    </source>
</evidence>